<dbReference type="PANTHER" id="PTHR33387:SF3">
    <property type="entry name" value="DUF985 DOMAIN-CONTAINING PROTEIN"/>
    <property type="match status" value="1"/>
</dbReference>
<dbReference type="SUPFAM" id="SSF51182">
    <property type="entry name" value="RmlC-like cupins"/>
    <property type="match status" value="1"/>
</dbReference>
<accession>A0ABY2WGV7</accession>
<dbReference type="Pfam" id="PF06172">
    <property type="entry name" value="Cupin_5"/>
    <property type="match status" value="1"/>
</dbReference>
<dbReference type="RefSeq" id="WP_138839147.1">
    <property type="nucleotide sequence ID" value="NZ_VCNI01000004.1"/>
</dbReference>
<dbReference type="InterPro" id="IPR011051">
    <property type="entry name" value="RmlC_Cupin_sf"/>
</dbReference>
<evidence type="ECO:0000313" key="2">
    <source>
        <dbReference type="EMBL" id="TMU50795.1"/>
    </source>
</evidence>
<evidence type="ECO:0000259" key="1">
    <source>
        <dbReference type="Pfam" id="PF06172"/>
    </source>
</evidence>
<dbReference type="Proteomes" id="UP000751614">
    <property type="component" value="Unassembled WGS sequence"/>
</dbReference>
<evidence type="ECO:0000313" key="3">
    <source>
        <dbReference type="Proteomes" id="UP000751614"/>
    </source>
</evidence>
<dbReference type="InterPro" id="IPR039935">
    <property type="entry name" value="YML079W-like"/>
</dbReference>
<dbReference type="CDD" id="cd06121">
    <property type="entry name" value="cupin_YML079wp"/>
    <property type="match status" value="1"/>
</dbReference>
<keyword evidence="3" id="KW-1185">Reference proteome</keyword>
<proteinExistence type="predicted"/>
<dbReference type="Gene3D" id="2.60.120.10">
    <property type="entry name" value="Jelly Rolls"/>
    <property type="match status" value="1"/>
</dbReference>
<organism evidence="2 3">
    <name type="scientific">Flagellimonas algicola</name>
    <dbReference type="NCBI Taxonomy" id="2583815"/>
    <lineage>
        <taxon>Bacteria</taxon>
        <taxon>Pseudomonadati</taxon>
        <taxon>Bacteroidota</taxon>
        <taxon>Flavobacteriia</taxon>
        <taxon>Flavobacteriales</taxon>
        <taxon>Flavobacteriaceae</taxon>
        <taxon>Flagellimonas</taxon>
    </lineage>
</organism>
<dbReference type="EMBL" id="VCNI01000004">
    <property type="protein sequence ID" value="TMU50795.1"/>
    <property type="molecule type" value="Genomic_DNA"/>
</dbReference>
<dbReference type="InterPro" id="IPR009327">
    <property type="entry name" value="Cupin_DUF985"/>
</dbReference>
<sequence>MKQIELLIEKFELVPHPEGGYFKETYRSEGEVSPESLPKEYQGSRNYATSIYFLLTSDTYSAFHKIKQDEIWHFYSGSPLMLYVISEEGELSEHCIGNDFEKGQIPQFVVPGNHWFAAKTINPDDYSFVGCTVSPGFDFKDFVLPERKQLLEKFPEHATIIKSFTRL</sequence>
<name>A0ABY2WGV7_9FLAO</name>
<gene>
    <name evidence="2" type="ORF">FGG15_18540</name>
</gene>
<dbReference type="InterPro" id="IPR014710">
    <property type="entry name" value="RmlC-like_jellyroll"/>
</dbReference>
<dbReference type="PANTHER" id="PTHR33387">
    <property type="entry name" value="RMLC-LIKE JELLY ROLL FOLD PROTEIN"/>
    <property type="match status" value="1"/>
</dbReference>
<feature type="domain" description="DUF985" evidence="1">
    <location>
        <begin position="7"/>
        <end position="144"/>
    </location>
</feature>
<protein>
    <submittedName>
        <fullName evidence="2">Cupin domain-containing protein</fullName>
    </submittedName>
</protein>
<reference evidence="2 3" key="1">
    <citation type="submission" date="2019-05" db="EMBL/GenBank/DDBJ databases">
        <title>Flagellimonas sp. AsT0115, sp. nov., isolated from a marine red algae, Asparagopsis taxiformis.</title>
        <authorList>
            <person name="Kim J."/>
            <person name="Jeong S.E."/>
            <person name="Jeon C.O."/>
        </authorList>
    </citation>
    <scope>NUCLEOTIDE SEQUENCE [LARGE SCALE GENOMIC DNA]</scope>
    <source>
        <strain evidence="2 3">AsT0115</strain>
    </source>
</reference>
<comment type="caution">
    <text evidence="2">The sequence shown here is derived from an EMBL/GenBank/DDBJ whole genome shotgun (WGS) entry which is preliminary data.</text>
</comment>